<dbReference type="GO" id="GO:0005634">
    <property type="term" value="C:nucleus"/>
    <property type="evidence" value="ECO:0007669"/>
    <property type="project" value="UniProtKB-SubCell"/>
</dbReference>
<proteinExistence type="predicted"/>
<organism evidence="5 6">
    <name type="scientific">Zootermopsis nevadensis</name>
    <name type="common">Dampwood termite</name>
    <dbReference type="NCBI Taxonomy" id="136037"/>
    <lineage>
        <taxon>Eukaryota</taxon>
        <taxon>Metazoa</taxon>
        <taxon>Ecdysozoa</taxon>
        <taxon>Arthropoda</taxon>
        <taxon>Hexapoda</taxon>
        <taxon>Insecta</taxon>
        <taxon>Pterygota</taxon>
        <taxon>Neoptera</taxon>
        <taxon>Polyneoptera</taxon>
        <taxon>Dictyoptera</taxon>
        <taxon>Blattodea</taxon>
        <taxon>Blattoidea</taxon>
        <taxon>Termitoidae</taxon>
        <taxon>Termopsidae</taxon>
        <taxon>Zootermopsis</taxon>
    </lineage>
</organism>
<feature type="compositionally biased region" description="Basic residues" evidence="3">
    <location>
        <begin position="56"/>
        <end position="71"/>
    </location>
</feature>
<sequence length="336" mass="38275">MEDENDFDYGCDLYTTAGTYYKAIKESLHLDYDALLKEAEEIQSVKTCELDDLKPKGKRGTKNPRGRRKATKLTDTESHKNVTHEQPETLEELNDCQRARSTRGMTRATKRAVGKGAPQIPPNQEHIIGTIIITDSPERPKVSDDHILIGSDSETEVNISLTGDDDNYEMLVKVWWKFVKFDKFTIRRFQKLAPLFEHYSQLENVPQSQVLLTLNDVQVHPNDTPDSLKLTVANIIEGGVTTCIDMKSALAQEKLSLGVDEIELKIQRKGHKERISMRIKKNQKMRVLMFKCAEYLELPEEKLKFSFDGESLNPNETPVDLDLEGGECIDLYVSEV</sequence>
<dbReference type="InterPro" id="IPR052324">
    <property type="entry name" value="NFATC2-Int_DNA_Repair"/>
</dbReference>
<name>A0A067RI95_ZOONE</name>
<reference evidence="5 6" key="1">
    <citation type="journal article" date="2014" name="Nat. Commun.">
        <title>Molecular traces of alternative social organization in a termite genome.</title>
        <authorList>
            <person name="Terrapon N."/>
            <person name="Li C."/>
            <person name="Robertson H.M."/>
            <person name="Ji L."/>
            <person name="Meng X."/>
            <person name="Booth W."/>
            <person name="Chen Z."/>
            <person name="Childers C.P."/>
            <person name="Glastad K.M."/>
            <person name="Gokhale K."/>
            <person name="Gowin J."/>
            <person name="Gronenberg W."/>
            <person name="Hermansen R.A."/>
            <person name="Hu H."/>
            <person name="Hunt B.G."/>
            <person name="Huylmans A.K."/>
            <person name="Khalil S.M."/>
            <person name="Mitchell R.D."/>
            <person name="Munoz-Torres M.C."/>
            <person name="Mustard J.A."/>
            <person name="Pan H."/>
            <person name="Reese J.T."/>
            <person name="Scharf M.E."/>
            <person name="Sun F."/>
            <person name="Vogel H."/>
            <person name="Xiao J."/>
            <person name="Yang W."/>
            <person name="Yang Z."/>
            <person name="Yang Z."/>
            <person name="Zhou J."/>
            <person name="Zhu J."/>
            <person name="Brent C.S."/>
            <person name="Elsik C.G."/>
            <person name="Goodisman M.A."/>
            <person name="Liberles D.A."/>
            <person name="Roe R.M."/>
            <person name="Vargo E.L."/>
            <person name="Vilcinskas A."/>
            <person name="Wang J."/>
            <person name="Bornberg-Bauer E."/>
            <person name="Korb J."/>
            <person name="Zhang G."/>
            <person name="Liebig J."/>
        </authorList>
    </citation>
    <scope>NUCLEOTIDE SEQUENCE [LARGE SCALE GENOMIC DNA]</scope>
    <source>
        <tissue evidence="5">Whole organism</tissue>
    </source>
</reference>
<dbReference type="CDD" id="cd01763">
    <property type="entry name" value="Ubl_SUMO_like"/>
    <property type="match status" value="1"/>
</dbReference>
<dbReference type="InterPro" id="IPR022617">
    <property type="entry name" value="Rad60/SUMO-like_dom"/>
</dbReference>
<dbReference type="PANTHER" id="PTHR47187:SF1">
    <property type="entry name" value="NFATC2-INTERACTING PROTEIN"/>
    <property type="match status" value="1"/>
</dbReference>
<dbReference type="AlphaFoldDB" id="A0A067RI95"/>
<dbReference type="Proteomes" id="UP000027135">
    <property type="component" value="Unassembled WGS sequence"/>
</dbReference>
<evidence type="ECO:0000313" key="6">
    <source>
        <dbReference type="Proteomes" id="UP000027135"/>
    </source>
</evidence>
<dbReference type="STRING" id="136037.A0A067RI95"/>
<keyword evidence="6" id="KW-1185">Reference proteome</keyword>
<evidence type="ECO:0000313" key="5">
    <source>
        <dbReference type="EMBL" id="KDR23517.1"/>
    </source>
</evidence>
<comment type="subcellular location">
    <subcellularLocation>
        <location evidence="1">Nucleus</location>
    </subcellularLocation>
</comment>
<evidence type="ECO:0000256" key="1">
    <source>
        <dbReference type="ARBA" id="ARBA00004123"/>
    </source>
</evidence>
<dbReference type="OMA" id="AHMFKEV"/>
<accession>A0A067RI95</accession>
<dbReference type="Pfam" id="PF11976">
    <property type="entry name" value="Rad60-SLD"/>
    <property type="match status" value="1"/>
</dbReference>
<protein>
    <recommendedName>
        <fullName evidence="4">Ubiquitin-like domain-containing protein</fullName>
    </recommendedName>
</protein>
<dbReference type="Gene3D" id="3.10.20.90">
    <property type="entry name" value="Phosphatidylinositol 3-kinase Catalytic Subunit, Chain A, domain 1"/>
    <property type="match status" value="2"/>
</dbReference>
<evidence type="ECO:0000259" key="4">
    <source>
        <dbReference type="PROSITE" id="PS50053"/>
    </source>
</evidence>
<dbReference type="SUPFAM" id="SSF54236">
    <property type="entry name" value="Ubiquitin-like"/>
    <property type="match status" value="2"/>
</dbReference>
<dbReference type="OrthoDB" id="442921at2759"/>
<dbReference type="InterPro" id="IPR000626">
    <property type="entry name" value="Ubiquitin-like_dom"/>
</dbReference>
<dbReference type="PANTHER" id="PTHR47187">
    <property type="entry name" value="NFATC2-INTERACTING PROTEIN"/>
    <property type="match status" value="1"/>
</dbReference>
<dbReference type="PROSITE" id="PS50053">
    <property type="entry name" value="UBIQUITIN_2"/>
    <property type="match status" value="1"/>
</dbReference>
<feature type="region of interest" description="Disordered" evidence="3">
    <location>
        <begin position="52"/>
        <end position="87"/>
    </location>
</feature>
<dbReference type="FunCoup" id="A0A067RI95">
    <property type="interactions" value="43"/>
</dbReference>
<dbReference type="InParanoid" id="A0A067RI95"/>
<feature type="domain" description="Ubiquitin-like" evidence="4">
    <location>
        <begin position="262"/>
        <end position="336"/>
    </location>
</feature>
<dbReference type="eggNOG" id="ENOG502S8KP">
    <property type="taxonomic scope" value="Eukaryota"/>
</dbReference>
<feature type="compositionally biased region" description="Basic and acidic residues" evidence="3">
    <location>
        <begin position="72"/>
        <end position="87"/>
    </location>
</feature>
<feature type="region of interest" description="Disordered" evidence="3">
    <location>
        <begin position="99"/>
        <end position="121"/>
    </location>
</feature>
<evidence type="ECO:0000256" key="2">
    <source>
        <dbReference type="ARBA" id="ARBA00023242"/>
    </source>
</evidence>
<evidence type="ECO:0000256" key="3">
    <source>
        <dbReference type="SAM" id="MobiDB-lite"/>
    </source>
</evidence>
<keyword evidence="2" id="KW-0539">Nucleus</keyword>
<dbReference type="GO" id="GO:0045944">
    <property type="term" value="P:positive regulation of transcription by RNA polymerase II"/>
    <property type="evidence" value="ECO:0007669"/>
    <property type="project" value="TreeGrafter"/>
</dbReference>
<dbReference type="EMBL" id="KK852460">
    <property type="protein sequence ID" value="KDR23517.1"/>
    <property type="molecule type" value="Genomic_DNA"/>
</dbReference>
<dbReference type="InterPro" id="IPR029071">
    <property type="entry name" value="Ubiquitin-like_domsf"/>
</dbReference>
<gene>
    <name evidence="5" type="ORF">L798_08723</name>
</gene>